<feature type="DNA-binding region" description="Homeobox" evidence="1">
    <location>
        <begin position="3"/>
        <end position="18"/>
    </location>
</feature>
<dbReference type="GO" id="GO:0005634">
    <property type="term" value="C:nucleus"/>
    <property type="evidence" value="ECO:0007669"/>
    <property type="project" value="UniProtKB-SubCell"/>
</dbReference>
<evidence type="ECO:0000313" key="5">
    <source>
        <dbReference type="Proteomes" id="UP000245119"/>
    </source>
</evidence>
<dbReference type="STRING" id="400727.A0A2T7NWC6"/>
<dbReference type="Proteomes" id="UP000245119">
    <property type="component" value="Linkage Group LG8"/>
</dbReference>
<dbReference type="EMBL" id="PZQS01000008">
    <property type="protein sequence ID" value="PVD25457.1"/>
    <property type="molecule type" value="Genomic_DNA"/>
</dbReference>
<evidence type="ECO:0000259" key="3">
    <source>
        <dbReference type="PROSITE" id="PS50071"/>
    </source>
</evidence>
<dbReference type="InterPro" id="IPR001356">
    <property type="entry name" value="HD"/>
</dbReference>
<proteinExistence type="predicted"/>
<feature type="region of interest" description="Disordered" evidence="2">
    <location>
        <begin position="123"/>
        <end position="172"/>
    </location>
</feature>
<dbReference type="OrthoDB" id="6159439at2759"/>
<keyword evidence="1" id="KW-0371">Homeobox</keyword>
<gene>
    <name evidence="4" type="ORF">C0Q70_13113</name>
</gene>
<dbReference type="AlphaFoldDB" id="A0A2T7NWC6"/>
<comment type="subcellular location">
    <subcellularLocation>
        <location evidence="1">Nucleus</location>
    </subcellularLocation>
</comment>
<feature type="domain" description="Homeobox" evidence="3">
    <location>
        <begin position="1"/>
        <end position="17"/>
    </location>
</feature>
<sequence length="252" mass="27254">MVSQVWFQNRRAKYRKQEKQLAKSLSPVIPSCNSMMRNILPCNITGLSCLSCTPQHGCQQHAAVPANERFVSGGHGRNGVFTHVQHVRSSCLQHGGHDGDDATSAAVPDGIRLQLGDPRRRLVQQKPDSSPHEQHSPRPAGQPDLAVPDSGVAGGVTPGPGKPLEDAPSSARRLPDRLKWPVGRTFVLCALCEESACRCAGVQVRQVLGCYTHCFSHGGQVTKDCWTANKVRRTDLLDDLPSSSVDDLQGAD</sequence>
<dbReference type="InterPro" id="IPR009057">
    <property type="entry name" value="Homeodomain-like_sf"/>
</dbReference>
<protein>
    <recommendedName>
        <fullName evidence="3">Homeobox domain-containing protein</fullName>
    </recommendedName>
</protein>
<dbReference type="CDD" id="cd00086">
    <property type="entry name" value="homeodomain"/>
    <property type="match status" value="1"/>
</dbReference>
<reference evidence="4 5" key="1">
    <citation type="submission" date="2018-04" db="EMBL/GenBank/DDBJ databases">
        <title>The genome of golden apple snail Pomacea canaliculata provides insight into stress tolerance and invasive adaptation.</title>
        <authorList>
            <person name="Liu C."/>
            <person name="Liu B."/>
            <person name="Ren Y."/>
            <person name="Zhang Y."/>
            <person name="Wang H."/>
            <person name="Li S."/>
            <person name="Jiang F."/>
            <person name="Yin L."/>
            <person name="Zhang G."/>
            <person name="Qian W."/>
            <person name="Fan W."/>
        </authorList>
    </citation>
    <scope>NUCLEOTIDE SEQUENCE [LARGE SCALE GENOMIC DNA]</scope>
    <source>
        <strain evidence="4">SZHN2017</strain>
        <tissue evidence="4">Muscle</tissue>
    </source>
</reference>
<keyword evidence="5" id="KW-1185">Reference proteome</keyword>
<organism evidence="4 5">
    <name type="scientific">Pomacea canaliculata</name>
    <name type="common">Golden apple snail</name>
    <dbReference type="NCBI Taxonomy" id="400727"/>
    <lineage>
        <taxon>Eukaryota</taxon>
        <taxon>Metazoa</taxon>
        <taxon>Spiralia</taxon>
        <taxon>Lophotrochozoa</taxon>
        <taxon>Mollusca</taxon>
        <taxon>Gastropoda</taxon>
        <taxon>Caenogastropoda</taxon>
        <taxon>Architaenioglossa</taxon>
        <taxon>Ampullarioidea</taxon>
        <taxon>Ampullariidae</taxon>
        <taxon>Pomacea</taxon>
    </lineage>
</organism>
<name>A0A2T7NWC6_POMCA</name>
<dbReference type="SUPFAM" id="SSF46689">
    <property type="entry name" value="Homeodomain-like"/>
    <property type="match status" value="1"/>
</dbReference>
<accession>A0A2T7NWC6</accession>
<keyword evidence="1" id="KW-0539">Nucleus</keyword>
<evidence type="ECO:0000256" key="1">
    <source>
        <dbReference type="PROSITE-ProRule" id="PRU00108"/>
    </source>
</evidence>
<evidence type="ECO:0000256" key="2">
    <source>
        <dbReference type="SAM" id="MobiDB-lite"/>
    </source>
</evidence>
<dbReference type="GO" id="GO:0003677">
    <property type="term" value="F:DNA binding"/>
    <property type="evidence" value="ECO:0007669"/>
    <property type="project" value="UniProtKB-UniRule"/>
</dbReference>
<comment type="caution">
    <text evidence="4">The sequence shown here is derived from an EMBL/GenBank/DDBJ whole genome shotgun (WGS) entry which is preliminary data.</text>
</comment>
<dbReference type="PROSITE" id="PS50071">
    <property type="entry name" value="HOMEOBOX_2"/>
    <property type="match status" value="1"/>
</dbReference>
<evidence type="ECO:0000313" key="4">
    <source>
        <dbReference type="EMBL" id="PVD25457.1"/>
    </source>
</evidence>
<keyword evidence="1" id="KW-0238">DNA-binding</keyword>